<evidence type="ECO:0000259" key="8">
    <source>
        <dbReference type="Pfam" id="PF00501"/>
    </source>
</evidence>
<dbReference type="OrthoDB" id="1700726at2759"/>
<comment type="catalytic activity">
    <reaction evidence="7">
        <text>a long-chain fatty acid + ATP + CoA = a long-chain fatty acyl-CoA + AMP + diphosphate</text>
        <dbReference type="Rhea" id="RHEA:15421"/>
        <dbReference type="ChEBI" id="CHEBI:30616"/>
        <dbReference type="ChEBI" id="CHEBI:33019"/>
        <dbReference type="ChEBI" id="CHEBI:57287"/>
        <dbReference type="ChEBI" id="CHEBI:57560"/>
        <dbReference type="ChEBI" id="CHEBI:83139"/>
        <dbReference type="ChEBI" id="CHEBI:456215"/>
        <dbReference type="EC" id="6.2.1.3"/>
    </reaction>
</comment>
<evidence type="ECO:0000313" key="9">
    <source>
        <dbReference type="EMBL" id="PJF18535.1"/>
    </source>
</evidence>
<evidence type="ECO:0000256" key="7">
    <source>
        <dbReference type="RuleBase" id="RU369030"/>
    </source>
</evidence>
<keyword evidence="5 7" id="KW-0067">ATP-binding</keyword>
<comment type="similarity">
    <text evidence="1 7">Belongs to the ATP-dependent AMP-binding enzyme family.</text>
</comment>
<dbReference type="Pfam" id="PF00501">
    <property type="entry name" value="AMP-binding"/>
    <property type="match status" value="1"/>
</dbReference>
<dbReference type="STRING" id="1246581.A0A2H9TL99"/>
<dbReference type="CDD" id="cd05927">
    <property type="entry name" value="LC-FACS_euk"/>
    <property type="match status" value="1"/>
</dbReference>
<evidence type="ECO:0000256" key="1">
    <source>
        <dbReference type="ARBA" id="ARBA00006432"/>
    </source>
</evidence>
<gene>
    <name evidence="9" type="ORF">PSACC_01683</name>
</gene>
<name>A0A2H9TL99_9FUNG</name>
<dbReference type="Proteomes" id="UP000240830">
    <property type="component" value="Unassembled WGS sequence"/>
</dbReference>
<organism evidence="9 10">
    <name type="scientific">Paramicrosporidium saccamoebae</name>
    <dbReference type="NCBI Taxonomy" id="1246581"/>
    <lineage>
        <taxon>Eukaryota</taxon>
        <taxon>Fungi</taxon>
        <taxon>Fungi incertae sedis</taxon>
        <taxon>Cryptomycota</taxon>
        <taxon>Cryptomycota incertae sedis</taxon>
        <taxon>Paramicrosporidium</taxon>
    </lineage>
</organism>
<evidence type="ECO:0000256" key="4">
    <source>
        <dbReference type="ARBA" id="ARBA00022832"/>
    </source>
</evidence>
<keyword evidence="4 7" id="KW-0276">Fatty acid metabolism</keyword>
<keyword evidence="3 7" id="KW-0547">Nucleotide-binding</keyword>
<dbReference type="EMBL" id="MTSL01000117">
    <property type="protein sequence ID" value="PJF18535.1"/>
    <property type="molecule type" value="Genomic_DNA"/>
</dbReference>
<evidence type="ECO:0000256" key="2">
    <source>
        <dbReference type="ARBA" id="ARBA00022598"/>
    </source>
</evidence>
<feature type="domain" description="AMP-dependent synthetase/ligase" evidence="8">
    <location>
        <begin position="65"/>
        <end position="502"/>
    </location>
</feature>
<evidence type="ECO:0000256" key="3">
    <source>
        <dbReference type="ARBA" id="ARBA00022741"/>
    </source>
</evidence>
<dbReference type="InterPro" id="IPR020845">
    <property type="entry name" value="AMP-binding_CS"/>
</dbReference>
<dbReference type="PROSITE" id="PS00455">
    <property type="entry name" value="AMP_BINDING"/>
    <property type="match status" value="1"/>
</dbReference>
<dbReference type="GO" id="GO:0005783">
    <property type="term" value="C:endoplasmic reticulum"/>
    <property type="evidence" value="ECO:0007669"/>
    <property type="project" value="TreeGrafter"/>
</dbReference>
<comment type="caution">
    <text evidence="9">The sequence shown here is derived from an EMBL/GenBank/DDBJ whole genome shotgun (WGS) entry which is preliminary data.</text>
</comment>
<sequence length="683" mass="75956">MPSPVSQRTRSPTPIATGIPFSVEVDAPAKSGEGKPRRHPLVASGELVNSFQDGVETLYDTFRNAVAQFKDSPFLGTRVKTATGFGAYKFLTYQQVEERVANFAAGLASFKLEERSNIGIYSINRTEWFVAEYGCYYENMVTVPLYDTLGDEAIEHICVQAAMKVVVASNDKARNLLRLKGRLPDLKTVICMDDDISDEFAQMASKNGVELVKFTAVEKRGAENPKDPNPPMAGDLCTICYTSGTTGLPKGVMIRHSAVLAEASSCLALAGVGKYADPNSSSFLFRLGSEVVHISYLPLAHVYERVVISVMATVGACVGFYQGDVMKLMEDIQELRPTLFVAVPRLLNRLHDKVVSGVSSSSAFKRVLFNYAYKWKRMNLAKTGEFDHWLWDRVVFGALRNRLGGRVNAILTGSAPMSPDVMDFMRVCFSCEVYEGYGQTETCAGSTLTVRGDWTSGQIGVPLPANEIKLVDIPEMGYSSADQPRPRGEICIRGHNCFLGYYKEPELTKEALDSDNWVHTGDVGEWDEKGRLRIIDRKKNLFKLAQGEYISPEKIENIICRNKYIAQAYVEGNSLKASLVAIVVPDFETLKPWAREKGLKCDDEAELAKKSEVKELIMGEIKALGRGGSGELKGFEVPHQVYVDHEPFSVENGILTSKMSLKRHEAKKYYREQIEEMYNQLND</sequence>
<keyword evidence="10" id="KW-1185">Reference proteome</keyword>
<dbReference type="PANTHER" id="PTHR43272:SF33">
    <property type="entry name" value="AMP-BINDING DOMAIN-CONTAINING PROTEIN-RELATED"/>
    <property type="match status" value="1"/>
</dbReference>
<dbReference type="SUPFAM" id="SSF56801">
    <property type="entry name" value="Acetyl-CoA synthetase-like"/>
    <property type="match status" value="1"/>
</dbReference>
<dbReference type="GO" id="GO:0004467">
    <property type="term" value="F:long-chain fatty acid-CoA ligase activity"/>
    <property type="evidence" value="ECO:0007669"/>
    <property type="project" value="UniProtKB-EC"/>
</dbReference>
<dbReference type="AlphaFoldDB" id="A0A2H9TL99"/>
<comment type="function">
    <text evidence="7">Catalyzes the conversion of long-chain fatty acids to their active form acyl-CoAs for both synthesis of cellular lipids, and degradation via beta-oxidation.</text>
</comment>
<dbReference type="EC" id="6.2.1.3" evidence="6 7"/>
<evidence type="ECO:0000256" key="5">
    <source>
        <dbReference type="ARBA" id="ARBA00022840"/>
    </source>
</evidence>
<evidence type="ECO:0000313" key="10">
    <source>
        <dbReference type="Proteomes" id="UP000240830"/>
    </source>
</evidence>
<dbReference type="InterPro" id="IPR042099">
    <property type="entry name" value="ANL_N_sf"/>
</dbReference>
<proteinExistence type="inferred from homology"/>
<accession>A0A2H9TL99</accession>
<dbReference type="InterPro" id="IPR045311">
    <property type="entry name" value="LC-FACS_euk"/>
</dbReference>
<dbReference type="GO" id="GO:0005524">
    <property type="term" value="F:ATP binding"/>
    <property type="evidence" value="ECO:0007669"/>
    <property type="project" value="UniProtKB-KW"/>
</dbReference>
<dbReference type="GO" id="GO:0016020">
    <property type="term" value="C:membrane"/>
    <property type="evidence" value="ECO:0007669"/>
    <property type="project" value="TreeGrafter"/>
</dbReference>
<dbReference type="InterPro" id="IPR000873">
    <property type="entry name" value="AMP-dep_synth/lig_dom"/>
</dbReference>
<dbReference type="PANTHER" id="PTHR43272">
    <property type="entry name" value="LONG-CHAIN-FATTY-ACID--COA LIGASE"/>
    <property type="match status" value="1"/>
</dbReference>
<keyword evidence="7" id="KW-0443">Lipid metabolism</keyword>
<reference evidence="9 10" key="1">
    <citation type="submission" date="2016-10" db="EMBL/GenBank/DDBJ databases">
        <title>The genome of Paramicrosporidium saccamoebae is the missing link in understanding Cryptomycota and Microsporidia evolution.</title>
        <authorList>
            <person name="Quandt C.A."/>
            <person name="Beaudet D."/>
            <person name="Corsaro D."/>
            <person name="Michel R."/>
            <person name="Corradi N."/>
            <person name="James T."/>
        </authorList>
    </citation>
    <scope>NUCLEOTIDE SEQUENCE [LARGE SCALE GENOMIC DNA]</scope>
    <source>
        <strain evidence="9 10">KSL3</strain>
    </source>
</reference>
<keyword evidence="2 7" id="KW-0436">Ligase</keyword>
<evidence type="ECO:0000256" key="6">
    <source>
        <dbReference type="ARBA" id="ARBA00026121"/>
    </source>
</evidence>
<protein>
    <recommendedName>
        <fullName evidence="6 7">Long-chain-fatty-acid--CoA ligase</fullName>
        <ecNumber evidence="6 7">6.2.1.3</ecNumber>
    </recommendedName>
</protein>
<dbReference type="Gene3D" id="3.40.50.12780">
    <property type="entry name" value="N-terminal domain of ligase-like"/>
    <property type="match status" value="1"/>
</dbReference>